<evidence type="ECO:0000259" key="3">
    <source>
        <dbReference type="Pfam" id="PF11873"/>
    </source>
</evidence>
<evidence type="ECO:0000259" key="2">
    <source>
        <dbReference type="Pfam" id="PF01464"/>
    </source>
</evidence>
<dbReference type="GO" id="GO:0000270">
    <property type="term" value="P:peptidoglycan metabolic process"/>
    <property type="evidence" value="ECO:0007669"/>
    <property type="project" value="InterPro"/>
</dbReference>
<gene>
    <name evidence="4" type="ORF">EI16_06940</name>
</gene>
<dbReference type="InterPro" id="IPR000189">
    <property type="entry name" value="Transglyc_AS"/>
</dbReference>
<dbReference type="PANTHER" id="PTHR37423">
    <property type="entry name" value="SOLUBLE LYTIC MUREIN TRANSGLYCOSYLASE-RELATED"/>
    <property type="match status" value="1"/>
</dbReference>
<dbReference type="SUPFAM" id="SSF53955">
    <property type="entry name" value="Lysozyme-like"/>
    <property type="match status" value="1"/>
</dbReference>
<dbReference type="GO" id="GO:0008933">
    <property type="term" value="F:peptidoglycan lytic transglycosylase activity"/>
    <property type="evidence" value="ECO:0007669"/>
    <property type="project" value="InterPro"/>
</dbReference>
<dbReference type="Gene3D" id="1.10.530.10">
    <property type="match status" value="1"/>
</dbReference>
<name>A0A067A077_HYDMR</name>
<evidence type="ECO:0000313" key="5">
    <source>
        <dbReference type="Proteomes" id="UP000027341"/>
    </source>
</evidence>
<evidence type="ECO:0000256" key="1">
    <source>
        <dbReference type="ARBA" id="ARBA00007734"/>
    </source>
</evidence>
<dbReference type="Pfam" id="PF11873">
    <property type="entry name" value="Mltc_N"/>
    <property type="match status" value="1"/>
</dbReference>
<dbReference type="Proteomes" id="UP000027341">
    <property type="component" value="Unassembled WGS sequence"/>
</dbReference>
<dbReference type="PROSITE" id="PS51318">
    <property type="entry name" value="TAT"/>
    <property type="match status" value="1"/>
</dbReference>
<dbReference type="GO" id="GO:0016020">
    <property type="term" value="C:membrane"/>
    <property type="evidence" value="ECO:0007669"/>
    <property type="project" value="InterPro"/>
</dbReference>
<dbReference type="Pfam" id="PF01464">
    <property type="entry name" value="SLT"/>
    <property type="match status" value="1"/>
</dbReference>
<dbReference type="CDD" id="cd16893">
    <property type="entry name" value="LT_MltC_MltE"/>
    <property type="match status" value="1"/>
</dbReference>
<feature type="domain" description="Transglycosylase SLT" evidence="2">
    <location>
        <begin position="234"/>
        <end position="356"/>
    </location>
</feature>
<dbReference type="InterPro" id="IPR008258">
    <property type="entry name" value="Transglycosylase_SLT_dom_1"/>
</dbReference>
<dbReference type="AlphaFoldDB" id="A0A067A077"/>
<dbReference type="EMBL" id="JMIU01000001">
    <property type="protein sequence ID" value="KDN96016.1"/>
    <property type="molecule type" value="Genomic_DNA"/>
</dbReference>
<dbReference type="InterPro" id="IPR024570">
    <property type="entry name" value="Murein_transglycosylaseC_N"/>
</dbReference>
<dbReference type="InterPro" id="IPR023346">
    <property type="entry name" value="Lysozyme-like_dom_sf"/>
</dbReference>
<sequence length="395" mass="44827">MEMPEKQTDNPLAFNRRQFLKNGVALGVLGVLAGCTPTQVRRSFTSAEQLYNGDVPSALTSQIPVTGIPQIDSLVRKQINKMVKELAKTWGDKKIASQKEYVKYTDKYKSRAIINFTTGHIRVETVVDKDEKTALKAAIISTLLTPDDPSTVDLLSDKSVKTGKKPFLYGLVVDQDQQSVTTQWRANRYADYLMAHAYQSDTYNGKPRHYVTFEMVKDHDANQQKKYSTQVSRQSKRFDIEPALVYAIIETESAFNPYAMSHIPAYGLMQIVPQTAGRDAYRLIHNKDVAPSKNYLFKPDNNIEMGTAYLHILDTKYLGSVKQEKSREYCVIAAYNTGSGNVLAAFDNDRGRAVEKINQLSSQQVYQHLVKNLKYEEARHYIQKVTRNKAKYLRA</sequence>
<dbReference type="InterPro" id="IPR006311">
    <property type="entry name" value="TAT_signal"/>
</dbReference>
<organism evidence="4 5">
    <name type="scientific">Hydrogenovibrio marinus</name>
    <dbReference type="NCBI Taxonomy" id="28885"/>
    <lineage>
        <taxon>Bacteria</taxon>
        <taxon>Pseudomonadati</taxon>
        <taxon>Pseudomonadota</taxon>
        <taxon>Gammaproteobacteria</taxon>
        <taxon>Thiotrichales</taxon>
        <taxon>Piscirickettsiaceae</taxon>
        <taxon>Hydrogenovibrio</taxon>
    </lineage>
</organism>
<dbReference type="PROSITE" id="PS51257">
    <property type="entry name" value="PROKAR_LIPOPROTEIN"/>
    <property type="match status" value="1"/>
</dbReference>
<proteinExistence type="inferred from homology"/>
<keyword evidence="5" id="KW-1185">Reference proteome</keyword>
<dbReference type="PANTHER" id="PTHR37423:SF2">
    <property type="entry name" value="MEMBRANE-BOUND LYTIC MUREIN TRANSGLYCOSYLASE C"/>
    <property type="match status" value="1"/>
</dbReference>
<accession>A0A067A077</accession>
<dbReference type="PROSITE" id="PS00922">
    <property type="entry name" value="TRANSGLYCOSYLASE"/>
    <property type="match status" value="1"/>
</dbReference>
<evidence type="ECO:0000313" key="4">
    <source>
        <dbReference type="EMBL" id="KDN96016.1"/>
    </source>
</evidence>
<protein>
    <submittedName>
        <fullName evidence="4">Lytic transglycosylase</fullName>
    </submittedName>
</protein>
<reference evidence="4 5" key="1">
    <citation type="submission" date="2014-04" db="EMBL/GenBank/DDBJ databases">
        <title>Draft genome sequence of Hydrogenovibrio marinus MH-110, a model organism for aerobic H2 metabolism.</title>
        <authorList>
            <person name="Cha H.J."/>
            <person name="Jo B.H."/>
            <person name="Hwang B.H."/>
        </authorList>
    </citation>
    <scope>NUCLEOTIDE SEQUENCE [LARGE SCALE GENOMIC DNA]</scope>
    <source>
        <strain evidence="4 5">MH-110</strain>
    </source>
</reference>
<feature type="domain" description="Murein transglycosylase-C N-terminal" evidence="3">
    <location>
        <begin position="77"/>
        <end position="226"/>
    </location>
</feature>
<dbReference type="STRING" id="28885.EI16_06940"/>
<comment type="caution">
    <text evidence="4">The sequence shown here is derived from an EMBL/GenBank/DDBJ whole genome shotgun (WGS) entry which is preliminary data.</text>
</comment>
<comment type="similarity">
    <text evidence="1">Belongs to the transglycosylase Slt family.</text>
</comment>